<evidence type="ECO:0000313" key="3">
    <source>
        <dbReference type="Proteomes" id="UP000704712"/>
    </source>
</evidence>
<protein>
    <submittedName>
        <fullName evidence="2">Uncharacterized protein</fullName>
    </submittedName>
</protein>
<feature type="region of interest" description="Disordered" evidence="1">
    <location>
        <begin position="1"/>
        <end position="36"/>
    </location>
</feature>
<evidence type="ECO:0000313" key="2">
    <source>
        <dbReference type="EMBL" id="KAF4142386.1"/>
    </source>
</evidence>
<dbReference type="EMBL" id="JAACNO010001196">
    <property type="protein sequence ID" value="KAF4142386.1"/>
    <property type="molecule type" value="Genomic_DNA"/>
</dbReference>
<reference evidence="2" key="1">
    <citation type="submission" date="2020-03" db="EMBL/GenBank/DDBJ databases">
        <title>Hybrid Assembly of Korean Phytophthora infestans isolates.</title>
        <authorList>
            <person name="Prokchorchik M."/>
            <person name="Lee Y."/>
            <person name="Seo J."/>
            <person name="Cho J.-H."/>
            <person name="Park Y.-E."/>
            <person name="Jang D.-C."/>
            <person name="Im J.-S."/>
            <person name="Choi J.-G."/>
            <person name="Park H.-J."/>
            <person name="Lee G.-B."/>
            <person name="Lee Y.-G."/>
            <person name="Hong S.-Y."/>
            <person name="Cho K."/>
            <person name="Sohn K.H."/>
        </authorList>
    </citation>
    <scope>NUCLEOTIDE SEQUENCE</scope>
    <source>
        <strain evidence="2">KR_2_A2</strain>
    </source>
</reference>
<proteinExistence type="predicted"/>
<feature type="compositionally biased region" description="Polar residues" evidence="1">
    <location>
        <begin position="20"/>
        <end position="34"/>
    </location>
</feature>
<organism evidence="2 3">
    <name type="scientific">Phytophthora infestans</name>
    <name type="common">Potato late blight agent</name>
    <name type="synonym">Botrytis infestans</name>
    <dbReference type="NCBI Taxonomy" id="4787"/>
    <lineage>
        <taxon>Eukaryota</taxon>
        <taxon>Sar</taxon>
        <taxon>Stramenopiles</taxon>
        <taxon>Oomycota</taxon>
        <taxon>Peronosporomycetes</taxon>
        <taxon>Peronosporales</taxon>
        <taxon>Peronosporaceae</taxon>
        <taxon>Phytophthora</taxon>
    </lineage>
</organism>
<dbReference type="AlphaFoldDB" id="A0A8S9UNK8"/>
<name>A0A8S9UNK8_PHYIN</name>
<evidence type="ECO:0000256" key="1">
    <source>
        <dbReference type="SAM" id="MobiDB-lite"/>
    </source>
</evidence>
<gene>
    <name evidence="2" type="ORF">GN958_ATG08562</name>
</gene>
<dbReference type="Proteomes" id="UP000704712">
    <property type="component" value="Unassembled WGS sequence"/>
</dbReference>
<sequence>MEEELKIESDETAIPASHELSGSVQNSTENVTSKSRAAAALNARINSATTYQDTAESERVDWPTDLPLTRAAR</sequence>
<accession>A0A8S9UNK8</accession>
<feature type="region of interest" description="Disordered" evidence="1">
    <location>
        <begin position="48"/>
        <end position="73"/>
    </location>
</feature>
<comment type="caution">
    <text evidence="2">The sequence shown here is derived from an EMBL/GenBank/DDBJ whole genome shotgun (WGS) entry which is preliminary data.</text>
</comment>